<dbReference type="PANTHER" id="PTHR43453:SF1">
    <property type="entry name" value="TRNA_RRNA METHYLTRANSFERASE SPOU TYPE DOMAIN-CONTAINING PROTEIN"/>
    <property type="match status" value="1"/>
</dbReference>
<comment type="catalytic activity">
    <reaction evidence="7">
        <text>guanosine(18) in tRNA + S-adenosyl-L-methionine = 2'-O-methylguanosine(18) in tRNA + S-adenosyl-L-homocysteine + H(+)</text>
        <dbReference type="Rhea" id="RHEA:20077"/>
        <dbReference type="Rhea" id="RHEA-COMP:10190"/>
        <dbReference type="Rhea" id="RHEA-COMP:10192"/>
        <dbReference type="ChEBI" id="CHEBI:15378"/>
        <dbReference type="ChEBI" id="CHEBI:57856"/>
        <dbReference type="ChEBI" id="CHEBI:59789"/>
        <dbReference type="ChEBI" id="CHEBI:74269"/>
        <dbReference type="ChEBI" id="CHEBI:74445"/>
        <dbReference type="EC" id="2.1.1.34"/>
    </reaction>
</comment>
<evidence type="ECO:0000256" key="4">
    <source>
        <dbReference type="ARBA" id="ARBA00022691"/>
    </source>
</evidence>
<evidence type="ECO:0000256" key="1">
    <source>
        <dbReference type="ARBA" id="ARBA00022555"/>
    </source>
</evidence>
<dbReference type="GO" id="GO:0000049">
    <property type="term" value="F:tRNA binding"/>
    <property type="evidence" value="ECO:0007669"/>
    <property type="project" value="UniProtKB-UniRule"/>
</dbReference>
<sequence>MNSGDASRIQELSGFLTESRFRKFRDVLSQRTRFVSVVLEDLYDPHNGSACLRSCEACGIQEVHIVEERNAFMTVEGVTMGSARWLDLRRHYSPDAEGNAMLSDEHSGASIGQCYAGLRDRGYTIVAMTPHPAADKAVAFDRLPLSGPVAVVFGSERDGLSETAMNEADLHTRLPIHGFVESYNISVACALTVFHLAGRIRNELLPEQWQLSGEDHDSVLLSWLRRSIRNVELVERSLSSEPRVEP</sequence>
<dbReference type="InterPro" id="IPR029026">
    <property type="entry name" value="tRNA_m1G_MTases_N"/>
</dbReference>
<dbReference type="Pfam" id="PF00588">
    <property type="entry name" value="SpoU_methylase"/>
    <property type="match status" value="1"/>
</dbReference>
<dbReference type="SUPFAM" id="SSF75217">
    <property type="entry name" value="alpha/beta knot"/>
    <property type="match status" value="1"/>
</dbReference>
<proteinExistence type="inferred from homology"/>
<evidence type="ECO:0000313" key="9">
    <source>
        <dbReference type="EMBL" id="KAB2932243.1"/>
    </source>
</evidence>
<name>A0A833M1H3_9LEPT</name>
<evidence type="ECO:0000256" key="6">
    <source>
        <dbReference type="ARBA" id="ARBA00022884"/>
    </source>
</evidence>
<keyword evidence="6 7" id="KW-0694">RNA-binding</keyword>
<dbReference type="InterPro" id="IPR001537">
    <property type="entry name" value="SpoU_MeTrfase"/>
</dbReference>
<keyword evidence="3 7" id="KW-0808">Transferase</keyword>
<evidence type="ECO:0000256" key="2">
    <source>
        <dbReference type="ARBA" id="ARBA00022603"/>
    </source>
</evidence>
<evidence type="ECO:0000259" key="8">
    <source>
        <dbReference type="Pfam" id="PF00588"/>
    </source>
</evidence>
<dbReference type="Proteomes" id="UP000460298">
    <property type="component" value="Unassembled WGS sequence"/>
</dbReference>
<dbReference type="Gene3D" id="3.40.1280.10">
    <property type="match status" value="1"/>
</dbReference>
<keyword evidence="2 7" id="KW-0489">Methyltransferase</keyword>
<dbReference type="EMBL" id="WBUI01000010">
    <property type="protein sequence ID" value="KAB2932243.1"/>
    <property type="molecule type" value="Genomic_DNA"/>
</dbReference>
<feature type="binding site" evidence="7">
    <location>
        <position position="174"/>
    </location>
    <ligand>
        <name>S-adenosyl-L-methionine</name>
        <dbReference type="ChEBI" id="CHEBI:59789"/>
    </ligand>
</feature>
<dbReference type="PANTHER" id="PTHR43453">
    <property type="entry name" value="RRNA METHYLASE-LIKE"/>
    <property type="match status" value="1"/>
</dbReference>
<reference evidence="9 10" key="1">
    <citation type="submission" date="2019-10" db="EMBL/GenBank/DDBJ databases">
        <title>Extracellular Electron Transfer in a Candidatus Methanoperedens spp. Enrichment Culture.</title>
        <authorList>
            <person name="Berger S."/>
            <person name="Rangel Shaw D."/>
            <person name="Berben T."/>
            <person name="In 'T Zandt M."/>
            <person name="Frank J."/>
            <person name="Reimann J."/>
            <person name="Jetten M.S.M."/>
            <person name="Welte C.U."/>
        </authorList>
    </citation>
    <scope>NUCLEOTIDE SEQUENCE [LARGE SCALE GENOMIC DNA]</scope>
    <source>
        <strain evidence="9">SB12</strain>
    </source>
</reference>
<dbReference type="AlphaFoldDB" id="A0A833M1H3"/>
<keyword evidence="4 7" id="KW-0949">S-adenosyl-L-methionine</keyword>
<evidence type="ECO:0000256" key="3">
    <source>
        <dbReference type="ARBA" id="ARBA00022679"/>
    </source>
</evidence>
<accession>A0A833M1H3</accession>
<dbReference type="InterPro" id="IPR033671">
    <property type="entry name" value="TrmH"/>
</dbReference>
<dbReference type="CDD" id="cd18092">
    <property type="entry name" value="SpoU-like_TrmH"/>
    <property type="match status" value="1"/>
</dbReference>
<keyword evidence="1 7" id="KW-0820">tRNA-binding</keyword>
<gene>
    <name evidence="7" type="primary">trmH</name>
    <name evidence="9" type="ORF">F9K24_11615</name>
</gene>
<evidence type="ECO:0000313" key="10">
    <source>
        <dbReference type="Proteomes" id="UP000460298"/>
    </source>
</evidence>
<comment type="caution">
    <text evidence="9">The sequence shown here is derived from an EMBL/GenBank/DDBJ whole genome shotgun (WGS) entry which is preliminary data.</text>
</comment>
<feature type="domain" description="tRNA/rRNA methyltransferase SpoU type" evidence="8">
    <location>
        <begin position="36"/>
        <end position="193"/>
    </location>
</feature>
<organism evidence="9 10">
    <name type="scientific">Leptonema illini</name>
    <dbReference type="NCBI Taxonomy" id="183"/>
    <lineage>
        <taxon>Bacteria</taxon>
        <taxon>Pseudomonadati</taxon>
        <taxon>Spirochaetota</taxon>
        <taxon>Spirochaetia</taxon>
        <taxon>Leptospirales</taxon>
        <taxon>Leptospiraceae</taxon>
        <taxon>Leptonema</taxon>
    </lineage>
</organism>
<dbReference type="InterPro" id="IPR029028">
    <property type="entry name" value="Alpha/beta_knot_MTases"/>
</dbReference>
<comment type="function">
    <text evidence="7">Catalyzes the 2'-O methylation of guanosine at position 18 in tRNA.</text>
</comment>
<evidence type="ECO:0000256" key="7">
    <source>
        <dbReference type="HAMAP-Rule" id="MF_02060"/>
    </source>
</evidence>
<evidence type="ECO:0000256" key="5">
    <source>
        <dbReference type="ARBA" id="ARBA00022694"/>
    </source>
</evidence>
<protein>
    <recommendedName>
        <fullName evidence="7">tRNA (guanosine(18)-2'-O)-methyltransferase</fullName>
        <ecNumber evidence="7">2.1.1.34</ecNumber>
    </recommendedName>
    <alternativeName>
        <fullName evidence="7">tRNA [Gm18] methyltransferase</fullName>
    </alternativeName>
</protein>
<keyword evidence="5 7" id="KW-0819">tRNA processing</keyword>
<dbReference type="GO" id="GO:0002938">
    <property type="term" value="P:tRNA guanine ribose methylation"/>
    <property type="evidence" value="ECO:0007669"/>
    <property type="project" value="UniProtKB-UniRule"/>
</dbReference>
<comment type="caution">
    <text evidence="7">Lacks conserved residue(s) required for the propagation of feature annotation.</text>
</comment>
<dbReference type="HAMAP" id="MF_02060">
    <property type="entry name" value="tRNA_methyltr_TrmH"/>
    <property type="match status" value="1"/>
</dbReference>
<dbReference type="EC" id="2.1.1.34" evidence="7"/>
<dbReference type="GO" id="GO:0141100">
    <property type="term" value="F:tRNA (guanine(18)-2'-O)-methyltransferase activity"/>
    <property type="evidence" value="ECO:0007669"/>
    <property type="project" value="UniProtKB-UniRule"/>
</dbReference>
<comment type="similarity">
    <text evidence="7">Belongs to the class IV-like SAM-binding methyltransferase superfamily. RNA methyltransferase TrmH family.</text>
</comment>